<evidence type="ECO:0000313" key="2">
    <source>
        <dbReference type="EMBL" id="PQM41620.1"/>
    </source>
</evidence>
<sequence length="114" mass="12720">MTSLALVTQQQQLSHDSKDENVELINEAIKRLLEERKNRDASADDDDDRRLLARLLSQVESLKGNERLQKPEALTKSGEVTSSADGDQSKPKSKSGGDKQTEMTVAPMKLIEKR</sequence>
<evidence type="ECO:0000256" key="1">
    <source>
        <dbReference type="SAM" id="MobiDB-lite"/>
    </source>
</evidence>
<feature type="region of interest" description="Disordered" evidence="1">
    <location>
        <begin position="63"/>
        <end position="114"/>
    </location>
</feature>
<name>A0A314UW22_PRUYE</name>
<gene>
    <name evidence="2" type="ORF">Pyn_08019</name>
</gene>
<evidence type="ECO:0000313" key="3">
    <source>
        <dbReference type="Proteomes" id="UP000250321"/>
    </source>
</evidence>
<dbReference type="EMBL" id="PJQY01002932">
    <property type="protein sequence ID" value="PQM41620.1"/>
    <property type="molecule type" value="Genomic_DNA"/>
</dbReference>
<feature type="compositionally biased region" description="Basic and acidic residues" evidence="1">
    <location>
        <begin position="87"/>
        <end position="101"/>
    </location>
</feature>
<keyword evidence="3" id="KW-1185">Reference proteome</keyword>
<comment type="caution">
    <text evidence="2">The sequence shown here is derived from an EMBL/GenBank/DDBJ whole genome shotgun (WGS) entry which is preliminary data.</text>
</comment>
<dbReference type="Proteomes" id="UP000250321">
    <property type="component" value="Unassembled WGS sequence"/>
</dbReference>
<dbReference type="OrthoDB" id="782808at2759"/>
<reference evidence="2 3" key="1">
    <citation type="submission" date="2018-02" db="EMBL/GenBank/DDBJ databases">
        <title>Draft genome of wild Prunus yedoensis var. nudiflora.</title>
        <authorList>
            <person name="Baek S."/>
            <person name="Kim J.-H."/>
            <person name="Choi K."/>
            <person name="Kim G.-B."/>
            <person name="Cho A."/>
            <person name="Jang H."/>
            <person name="Shin C.-H."/>
            <person name="Yu H.-J."/>
            <person name="Mun J.-H."/>
        </authorList>
    </citation>
    <scope>NUCLEOTIDE SEQUENCE [LARGE SCALE GENOMIC DNA]</scope>
    <source>
        <strain evidence="3">cv. Jeju island</strain>
        <tissue evidence="2">Leaf</tissue>
    </source>
</reference>
<dbReference type="AlphaFoldDB" id="A0A314UW22"/>
<protein>
    <submittedName>
        <fullName evidence="2">Uncharacterized protein</fullName>
    </submittedName>
</protein>
<proteinExistence type="predicted"/>
<accession>A0A314UW22</accession>
<organism evidence="2 3">
    <name type="scientific">Prunus yedoensis var. nudiflora</name>
    <dbReference type="NCBI Taxonomy" id="2094558"/>
    <lineage>
        <taxon>Eukaryota</taxon>
        <taxon>Viridiplantae</taxon>
        <taxon>Streptophyta</taxon>
        <taxon>Embryophyta</taxon>
        <taxon>Tracheophyta</taxon>
        <taxon>Spermatophyta</taxon>
        <taxon>Magnoliopsida</taxon>
        <taxon>eudicotyledons</taxon>
        <taxon>Gunneridae</taxon>
        <taxon>Pentapetalae</taxon>
        <taxon>rosids</taxon>
        <taxon>fabids</taxon>
        <taxon>Rosales</taxon>
        <taxon>Rosaceae</taxon>
        <taxon>Amygdaloideae</taxon>
        <taxon>Amygdaleae</taxon>
        <taxon>Prunus</taxon>
    </lineage>
</organism>